<sequence>MERTNRGYDSRPPPTSSRGPPKKKARREWPPKQGDDAEWSGPATTRSCSLGRSRDDDEDARDTKPPHQLGDYVIQPAFKIRGNSLGAAAAPKSEAGSSFAAPKSEASCDSDPDPTSLPGLERTFLAVAQSTFAEIRNLESVIAAYSPTHPARRGVAKIKEGVARLNDVYHSMGAEIQGFANELDNAYAREDALRRDLEDGRTVNFKLTCAKKDLAEQVRELKAAADGAETELRRLRREVRDAEAKAYKLDASYREAQTERAKVVAEKLSLEAIIRKREAEAKDAAAEASRMKFLVVDLRKEIEGLKSDNARFQNLAQQRELEADNARAEIAKLQAQSQQAQQAASPITPVSSLEPLGAAPLPSGQPVQPRQPEHLLPPPPESSIPTPGSPVPYIKQEAPDPTTEAIEATLSTLRCPIDGVEQPPDVVQRIHRLGAGAADLLGKLLQINRSVPYNDVLASFLGHLGAAPEAPSIPVTQPTGCWQFDDPWTPDRHGPQPATIHPTLEAQFAHLCLLFPFPATTKPRPDSSNIDDDDIPTFHILTSLLTSLTRADYSTSPRAGWAFLQTITTTTTTTAHEKDASSTARAAILRLMLSELCRVLEQTFSDAVPGLRRQQQQQQQQNCLNPARGHHHAPTPLAGVPTGGDVKERLAAGCGLGGTGDEGKEMGLLHCGEGTNYFLVLDFGSRRLRLVDCRLARWEPHAAGPRKMDLIVARGGAAGRCEGEGEEELFRLKAAPKDVAAFWVRYAMADV</sequence>
<accession>A0AAN6SY52</accession>
<reference evidence="3" key="1">
    <citation type="journal article" date="2023" name="Mol. Phylogenet. Evol.">
        <title>Genome-scale phylogeny and comparative genomics of the fungal order Sordariales.</title>
        <authorList>
            <person name="Hensen N."/>
            <person name="Bonometti L."/>
            <person name="Westerberg I."/>
            <person name="Brannstrom I.O."/>
            <person name="Guillou S."/>
            <person name="Cros-Aarteil S."/>
            <person name="Calhoun S."/>
            <person name="Haridas S."/>
            <person name="Kuo A."/>
            <person name="Mondo S."/>
            <person name="Pangilinan J."/>
            <person name="Riley R."/>
            <person name="LaButti K."/>
            <person name="Andreopoulos B."/>
            <person name="Lipzen A."/>
            <person name="Chen C."/>
            <person name="Yan M."/>
            <person name="Daum C."/>
            <person name="Ng V."/>
            <person name="Clum A."/>
            <person name="Steindorff A."/>
            <person name="Ohm R.A."/>
            <person name="Martin F."/>
            <person name="Silar P."/>
            <person name="Natvig D.O."/>
            <person name="Lalanne C."/>
            <person name="Gautier V."/>
            <person name="Ament-Velasquez S.L."/>
            <person name="Kruys A."/>
            <person name="Hutchinson M.I."/>
            <person name="Powell A.J."/>
            <person name="Barry K."/>
            <person name="Miller A.N."/>
            <person name="Grigoriev I.V."/>
            <person name="Debuchy R."/>
            <person name="Gladieux P."/>
            <person name="Hiltunen Thoren M."/>
            <person name="Johannesson H."/>
        </authorList>
    </citation>
    <scope>NUCLEOTIDE SEQUENCE</scope>
    <source>
        <strain evidence="3">CBS 757.83</strain>
    </source>
</reference>
<evidence type="ECO:0000313" key="3">
    <source>
        <dbReference type="EMBL" id="KAK4098125.1"/>
    </source>
</evidence>
<proteinExistence type="predicted"/>
<protein>
    <submittedName>
        <fullName evidence="3">Uncharacterized protein</fullName>
    </submittedName>
</protein>
<evidence type="ECO:0000256" key="2">
    <source>
        <dbReference type="SAM" id="MobiDB-lite"/>
    </source>
</evidence>
<reference evidence="3" key="2">
    <citation type="submission" date="2023-05" db="EMBL/GenBank/DDBJ databases">
        <authorList>
            <consortium name="Lawrence Berkeley National Laboratory"/>
            <person name="Steindorff A."/>
            <person name="Hensen N."/>
            <person name="Bonometti L."/>
            <person name="Westerberg I."/>
            <person name="Brannstrom I.O."/>
            <person name="Guillou S."/>
            <person name="Cros-Aarteil S."/>
            <person name="Calhoun S."/>
            <person name="Haridas S."/>
            <person name="Kuo A."/>
            <person name="Mondo S."/>
            <person name="Pangilinan J."/>
            <person name="Riley R."/>
            <person name="Labutti K."/>
            <person name="Andreopoulos B."/>
            <person name="Lipzen A."/>
            <person name="Chen C."/>
            <person name="Yanf M."/>
            <person name="Daum C."/>
            <person name="Ng V."/>
            <person name="Clum A."/>
            <person name="Ohm R."/>
            <person name="Martin F."/>
            <person name="Silar P."/>
            <person name="Natvig D."/>
            <person name="Lalanne C."/>
            <person name="Gautier V."/>
            <person name="Ament-Velasquez S.L."/>
            <person name="Kruys A."/>
            <person name="Hutchinson M.I."/>
            <person name="Powell A.J."/>
            <person name="Barry K."/>
            <person name="Miller A.N."/>
            <person name="Grigoriev I.V."/>
            <person name="Debuchy R."/>
            <person name="Gladieux P."/>
            <person name="Thoren M.H."/>
            <person name="Johannesson H."/>
        </authorList>
    </citation>
    <scope>NUCLEOTIDE SEQUENCE</scope>
    <source>
        <strain evidence="3">CBS 757.83</strain>
    </source>
</reference>
<feature type="region of interest" description="Disordered" evidence="2">
    <location>
        <begin position="1"/>
        <end position="74"/>
    </location>
</feature>
<evidence type="ECO:0000256" key="1">
    <source>
        <dbReference type="SAM" id="Coils"/>
    </source>
</evidence>
<keyword evidence="4" id="KW-1185">Reference proteome</keyword>
<organism evidence="3 4">
    <name type="scientific">Parathielavia hyrcaniae</name>
    <dbReference type="NCBI Taxonomy" id="113614"/>
    <lineage>
        <taxon>Eukaryota</taxon>
        <taxon>Fungi</taxon>
        <taxon>Dikarya</taxon>
        <taxon>Ascomycota</taxon>
        <taxon>Pezizomycotina</taxon>
        <taxon>Sordariomycetes</taxon>
        <taxon>Sordariomycetidae</taxon>
        <taxon>Sordariales</taxon>
        <taxon>Chaetomiaceae</taxon>
        <taxon>Parathielavia</taxon>
    </lineage>
</organism>
<dbReference type="Proteomes" id="UP001305647">
    <property type="component" value="Unassembled WGS sequence"/>
</dbReference>
<keyword evidence="1" id="KW-0175">Coiled coil</keyword>
<feature type="compositionally biased region" description="Pro residues" evidence="2">
    <location>
        <begin position="375"/>
        <end position="390"/>
    </location>
</feature>
<dbReference type="EMBL" id="MU863662">
    <property type="protein sequence ID" value="KAK4098125.1"/>
    <property type="molecule type" value="Genomic_DNA"/>
</dbReference>
<comment type="caution">
    <text evidence="3">The sequence shown here is derived from an EMBL/GenBank/DDBJ whole genome shotgun (WGS) entry which is preliminary data.</text>
</comment>
<feature type="region of interest" description="Disordered" evidence="2">
    <location>
        <begin position="96"/>
        <end position="117"/>
    </location>
</feature>
<gene>
    <name evidence="3" type="ORF">N658DRAFT_568918</name>
</gene>
<name>A0AAN6SY52_9PEZI</name>
<evidence type="ECO:0000313" key="4">
    <source>
        <dbReference type="Proteomes" id="UP001305647"/>
    </source>
</evidence>
<feature type="region of interest" description="Disordered" evidence="2">
    <location>
        <begin position="614"/>
        <end position="642"/>
    </location>
</feature>
<feature type="region of interest" description="Disordered" evidence="2">
    <location>
        <begin position="340"/>
        <end position="401"/>
    </location>
</feature>
<dbReference type="AlphaFoldDB" id="A0AAN6SY52"/>
<feature type="coiled-coil region" evidence="1">
    <location>
        <begin position="211"/>
        <end position="252"/>
    </location>
</feature>